<dbReference type="RefSeq" id="WP_073275436.1">
    <property type="nucleotide sequence ID" value="NZ_FRAC01000010.1"/>
</dbReference>
<proteinExistence type="predicted"/>
<keyword evidence="1" id="KW-0472">Membrane</keyword>
<keyword evidence="3" id="KW-1185">Reference proteome</keyword>
<feature type="transmembrane region" description="Helical" evidence="1">
    <location>
        <begin position="48"/>
        <end position="69"/>
    </location>
</feature>
<protein>
    <submittedName>
        <fullName evidence="2">Uncharacterized protein</fullName>
    </submittedName>
</protein>
<evidence type="ECO:0000256" key="1">
    <source>
        <dbReference type="SAM" id="Phobius"/>
    </source>
</evidence>
<feature type="transmembrane region" description="Helical" evidence="1">
    <location>
        <begin position="6"/>
        <end position="24"/>
    </location>
</feature>
<dbReference type="EMBL" id="FRAC01000010">
    <property type="protein sequence ID" value="SHK23672.1"/>
    <property type="molecule type" value="Genomic_DNA"/>
</dbReference>
<name>A0A1M6QTR5_9FIRM</name>
<reference evidence="2 3" key="1">
    <citation type="submission" date="2016-11" db="EMBL/GenBank/DDBJ databases">
        <authorList>
            <person name="Jaros S."/>
            <person name="Januszkiewicz K."/>
            <person name="Wedrychowicz H."/>
        </authorList>
    </citation>
    <scope>NUCLEOTIDE SEQUENCE [LARGE SCALE GENOMIC DNA]</scope>
    <source>
        <strain evidence="2 3">DSM 15929</strain>
    </source>
</reference>
<dbReference type="OrthoDB" id="1757762at2"/>
<feature type="transmembrane region" description="Helical" evidence="1">
    <location>
        <begin position="81"/>
        <end position="103"/>
    </location>
</feature>
<accession>A0A1M6QTR5</accession>
<keyword evidence="1" id="KW-1133">Transmembrane helix</keyword>
<gene>
    <name evidence="2" type="ORF">SAMN02745136_02031</name>
</gene>
<keyword evidence="1" id="KW-0812">Transmembrane</keyword>
<sequence>MNEQTIILFFLIIATSVTLFLYIWKAKKTVEYKNDERWQLLQNKANNAANYSNSILIILLAIGSTVTLFSDIQITFTFDRVLIYGILFIGLRNVIELCALGYFDKRL</sequence>
<organism evidence="2 3">
    <name type="scientific">Anaerocolumna jejuensis DSM 15929</name>
    <dbReference type="NCBI Taxonomy" id="1121322"/>
    <lineage>
        <taxon>Bacteria</taxon>
        <taxon>Bacillati</taxon>
        <taxon>Bacillota</taxon>
        <taxon>Clostridia</taxon>
        <taxon>Lachnospirales</taxon>
        <taxon>Lachnospiraceae</taxon>
        <taxon>Anaerocolumna</taxon>
    </lineage>
</organism>
<dbReference type="Proteomes" id="UP000184386">
    <property type="component" value="Unassembled WGS sequence"/>
</dbReference>
<dbReference type="STRING" id="1121322.SAMN02745136_02031"/>
<dbReference type="AlphaFoldDB" id="A0A1M6QTR5"/>
<evidence type="ECO:0000313" key="2">
    <source>
        <dbReference type="EMBL" id="SHK23672.1"/>
    </source>
</evidence>
<evidence type="ECO:0000313" key="3">
    <source>
        <dbReference type="Proteomes" id="UP000184386"/>
    </source>
</evidence>